<dbReference type="Proteomes" id="UP000238762">
    <property type="component" value="Unassembled WGS sequence"/>
</dbReference>
<keyword evidence="3" id="KW-1185">Reference proteome</keyword>
<comment type="caution">
    <text evidence="2">The sequence shown here is derived from an EMBL/GenBank/DDBJ whole genome shotgun (WGS) entry which is preliminary data.</text>
</comment>
<reference evidence="2 3" key="1">
    <citation type="submission" date="2018-02" db="EMBL/GenBank/DDBJ databases">
        <authorList>
            <person name="Cohen D.B."/>
            <person name="Kent A.D."/>
        </authorList>
    </citation>
    <scope>NUCLEOTIDE SEQUENCE [LARGE SCALE GENOMIC DNA]</scope>
    <source>
        <strain evidence="2 3">CCAP 1448/3</strain>
    </source>
</reference>
<sequence>MKNAARNFLAIVCLNCAFASPAFAYDWQVISAKVTVVEPTYMPTSISFQINQNAGSCPAGTWLVWNGQGTTDIDKKDNSKAVLAALMTAVNSNKSINVFGFNSGCKIQFIHLLKD</sequence>
<feature type="chain" id="PRO_5015652960" evidence="1">
    <location>
        <begin position="25"/>
        <end position="115"/>
    </location>
</feature>
<keyword evidence="1" id="KW-0732">Signal</keyword>
<gene>
    <name evidence="2" type="ORF">C7B64_20750</name>
</gene>
<evidence type="ECO:0000313" key="3">
    <source>
        <dbReference type="Proteomes" id="UP000238762"/>
    </source>
</evidence>
<name>A0A2T1BYM3_9CYAN</name>
<organism evidence="2 3">
    <name type="scientific">Merismopedia glauca CCAP 1448/3</name>
    <dbReference type="NCBI Taxonomy" id="1296344"/>
    <lineage>
        <taxon>Bacteria</taxon>
        <taxon>Bacillati</taxon>
        <taxon>Cyanobacteriota</taxon>
        <taxon>Cyanophyceae</taxon>
        <taxon>Synechococcales</taxon>
        <taxon>Merismopediaceae</taxon>
        <taxon>Merismopedia</taxon>
    </lineage>
</organism>
<dbReference type="OrthoDB" id="8481192at2"/>
<feature type="signal peptide" evidence="1">
    <location>
        <begin position="1"/>
        <end position="24"/>
    </location>
</feature>
<evidence type="ECO:0000256" key="1">
    <source>
        <dbReference type="SAM" id="SignalP"/>
    </source>
</evidence>
<accession>A0A2T1BYM3</accession>
<protein>
    <submittedName>
        <fullName evidence="2">Uncharacterized protein</fullName>
    </submittedName>
</protein>
<reference evidence="2 3" key="2">
    <citation type="submission" date="2018-03" db="EMBL/GenBank/DDBJ databases">
        <title>The ancient ancestry and fast evolution of plastids.</title>
        <authorList>
            <person name="Moore K.R."/>
            <person name="Magnabosco C."/>
            <person name="Momper L."/>
            <person name="Gold D.A."/>
            <person name="Bosak T."/>
            <person name="Fournier G.P."/>
        </authorList>
    </citation>
    <scope>NUCLEOTIDE SEQUENCE [LARGE SCALE GENOMIC DNA]</scope>
    <source>
        <strain evidence="2 3">CCAP 1448/3</strain>
    </source>
</reference>
<dbReference type="AlphaFoldDB" id="A0A2T1BYM3"/>
<evidence type="ECO:0000313" key="2">
    <source>
        <dbReference type="EMBL" id="PSB00973.1"/>
    </source>
</evidence>
<dbReference type="EMBL" id="PVWJ01000142">
    <property type="protein sequence ID" value="PSB00973.1"/>
    <property type="molecule type" value="Genomic_DNA"/>
</dbReference>
<proteinExistence type="predicted"/>
<dbReference type="RefSeq" id="WP_106290951.1">
    <property type="nucleotide sequence ID" value="NZ_CAWNTC010000178.1"/>
</dbReference>